<feature type="transmembrane region" description="Helical" evidence="11">
    <location>
        <begin position="170"/>
        <end position="189"/>
    </location>
</feature>
<evidence type="ECO:0000256" key="2">
    <source>
        <dbReference type="ARBA" id="ARBA00006810"/>
    </source>
</evidence>
<dbReference type="SUPFAM" id="SSF81336">
    <property type="entry name" value="F1F0 ATP synthase subunit A"/>
    <property type="match status" value="1"/>
</dbReference>
<evidence type="ECO:0000256" key="3">
    <source>
        <dbReference type="ARBA" id="ARBA00022448"/>
    </source>
</evidence>
<organism evidence="13 14">
    <name type="scientific">Lentilactobacillus curieae</name>
    <dbReference type="NCBI Taxonomy" id="1138822"/>
    <lineage>
        <taxon>Bacteria</taxon>
        <taxon>Bacillati</taxon>
        <taxon>Bacillota</taxon>
        <taxon>Bacilli</taxon>
        <taxon>Lactobacillales</taxon>
        <taxon>Lactobacillaceae</taxon>
        <taxon>Lentilactobacillus</taxon>
    </lineage>
</organism>
<proteinExistence type="inferred from homology"/>
<dbReference type="InterPro" id="IPR035908">
    <property type="entry name" value="F0_ATP_A_sf"/>
</dbReference>
<keyword evidence="6 11" id="KW-0375">Hydrogen ion transport</keyword>
<keyword evidence="11" id="KW-1003">Cell membrane</keyword>
<dbReference type="AlphaFoldDB" id="A0A1S6QKX1"/>
<evidence type="ECO:0000256" key="6">
    <source>
        <dbReference type="ARBA" id="ARBA00022781"/>
    </source>
</evidence>
<evidence type="ECO:0000313" key="14">
    <source>
        <dbReference type="Proteomes" id="UP000030361"/>
    </source>
</evidence>
<evidence type="ECO:0000256" key="12">
    <source>
        <dbReference type="RuleBase" id="RU000483"/>
    </source>
</evidence>
<feature type="transmembrane region" description="Helical" evidence="11">
    <location>
        <begin position="209"/>
        <end position="229"/>
    </location>
</feature>
<protein>
    <recommendedName>
        <fullName evidence="11 12">ATP synthase subunit a</fullName>
    </recommendedName>
    <alternativeName>
        <fullName evidence="11">ATP synthase F0 sector subunit a</fullName>
    </alternativeName>
    <alternativeName>
        <fullName evidence="11">F-ATPase subunit 6</fullName>
    </alternativeName>
</protein>
<dbReference type="KEGG" id="lcu:PL11_010130"/>
<dbReference type="PRINTS" id="PR00123">
    <property type="entry name" value="ATPASEA"/>
</dbReference>
<comment type="similarity">
    <text evidence="2 11 12">Belongs to the ATPase A chain family.</text>
</comment>
<keyword evidence="4 11" id="KW-0138">CF(0)</keyword>
<dbReference type="GO" id="GO:0042777">
    <property type="term" value="P:proton motive force-driven plasma membrane ATP synthesis"/>
    <property type="evidence" value="ECO:0007669"/>
    <property type="project" value="TreeGrafter"/>
</dbReference>
<evidence type="ECO:0000256" key="9">
    <source>
        <dbReference type="ARBA" id="ARBA00023136"/>
    </source>
</evidence>
<keyword evidence="5 11" id="KW-0812">Transmembrane</keyword>
<evidence type="ECO:0000256" key="11">
    <source>
        <dbReference type="HAMAP-Rule" id="MF_01393"/>
    </source>
</evidence>
<dbReference type="NCBIfam" id="NF004479">
    <property type="entry name" value="PRK05815.1-4"/>
    <property type="match status" value="1"/>
</dbReference>
<dbReference type="GO" id="GO:0045259">
    <property type="term" value="C:proton-transporting ATP synthase complex"/>
    <property type="evidence" value="ECO:0007669"/>
    <property type="project" value="UniProtKB-KW"/>
</dbReference>
<feature type="transmembrane region" description="Helical" evidence="11">
    <location>
        <begin position="114"/>
        <end position="136"/>
    </location>
</feature>
<comment type="function">
    <text evidence="11 12">Key component of the proton channel; it plays a direct role in the translocation of protons across the membrane.</text>
</comment>
<dbReference type="Proteomes" id="UP000030361">
    <property type="component" value="Chromosome"/>
</dbReference>
<feature type="transmembrane region" description="Helical" evidence="11">
    <location>
        <begin position="75"/>
        <end position="94"/>
    </location>
</feature>
<name>A0A1S6QKX1_9LACO</name>
<gene>
    <name evidence="11" type="primary">atpB</name>
    <name evidence="13" type="ORF">PL11_010130</name>
</gene>
<dbReference type="Gene3D" id="1.20.120.220">
    <property type="entry name" value="ATP synthase, F0 complex, subunit A"/>
    <property type="match status" value="1"/>
</dbReference>
<keyword evidence="7 11" id="KW-1133">Transmembrane helix</keyword>
<keyword evidence="10 11" id="KW-0066">ATP synthesis</keyword>
<evidence type="ECO:0000256" key="4">
    <source>
        <dbReference type="ARBA" id="ARBA00022547"/>
    </source>
</evidence>
<dbReference type="InterPro" id="IPR045082">
    <property type="entry name" value="ATP_syn_F0_a_bact/chloroplast"/>
</dbReference>
<sequence length="237" mass="26167">MGQPTSTFQLLGLTFNVGNMISILIAFLIVLGIVFGLSRHLSLKPGKGQNVLEYAIDFTNGIVKGSIPGEMSKDLGLWAFTLFMFILVSNQLGLFIHVDVSGVTYVKSPTADPVITLTLSLLTLTFAQFMGIKVLGYKQHFSNYLKPFTPFIIVNIFEEFTNFLTLGLRLFGNIYAGEMLLTLISGMAVKGGPLMWVVSLPLELAWQGFSVFIGCIQAFIFVTLSTVYISRKIEIEE</sequence>
<evidence type="ECO:0000256" key="5">
    <source>
        <dbReference type="ARBA" id="ARBA00022692"/>
    </source>
</evidence>
<dbReference type="eggNOG" id="COG0356">
    <property type="taxonomic scope" value="Bacteria"/>
</dbReference>
<keyword evidence="8 11" id="KW-0406">Ion transport</keyword>
<evidence type="ECO:0000256" key="7">
    <source>
        <dbReference type="ARBA" id="ARBA00022989"/>
    </source>
</evidence>
<evidence type="ECO:0000256" key="10">
    <source>
        <dbReference type="ARBA" id="ARBA00023310"/>
    </source>
</evidence>
<reference evidence="13 14" key="1">
    <citation type="journal article" date="2015" name="Genome Announc.">
        <title>Genome Sequence of Lactobacillus curieae CCTCC M 2011381T, a Novel Producer of Gamma-aminobutyric Acid.</title>
        <authorList>
            <person name="Wang Y."/>
            <person name="Wang Y."/>
            <person name="Lang C."/>
            <person name="Wei D."/>
            <person name="Xu P."/>
            <person name="Xie J."/>
        </authorList>
    </citation>
    <scope>NUCLEOTIDE SEQUENCE [LARGE SCALE GENOMIC DNA]</scope>
    <source>
        <strain evidence="13 14">CCTCC M 2011381</strain>
    </source>
</reference>
<dbReference type="GO" id="GO:0046933">
    <property type="term" value="F:proton-transporting ATP synthase activity, rotational mechanism"/>
    <property type="evidence" value="ECO:0007669"/>
    <property type="project" value="UniProtKB-UniRule"/>
</dbReference>
<evidence type="ECO:0000313" key="13">
    <source>
        <dbReference type="EMBL" id="AQW22264.1"/>
    </source>
</evidence>
<feature type="transmembrane region" description="Helical" evidence="11">
    <location>
        <begin position="20"/>
        <end position="37"/>
    </location>
</feature>
<comment type="subcellular location">
    <subcellularLocation>
        <location evidence="11 12">Cell membrane</location>
        <topology evidence="11 12">Multi-pass membrane protein</topology>
    </subcellularLocation>
    <subcellularLocation>
        <location evidence="1">Membrane</location>
        <topology evidence="1">Multi-pass membrane protein</topology>
    </subcellularLocation>
</comment>
<dbReference type="Pfam" id="PF00119">
    <property type="entry name" value="ATP-synt_A"/>
    <property type="match status" value="1"/>
</dbReference>
<dbReference type="HAMAP" id="MF_01393">
    <property type="entry name" value="ATP_synth_a_bact"/>
    <property type="match status" value="1"/>
</dbReference>
<dbReference type="GO" id="GO:0005886">
    <property type="term" value="C:plasma membrane"/>
    <property type="evidence" value="ECO:0007669"/>
    <property type="project" value="UniProtKB-SubCell"/>
</dbReference>
<dbReference type="NCBIfam" id="TIGR01131">
    <property type="entry name" value="ATP_synt_6_or_A"/>
    <property type="match status" value="1"/>
</dbReference>
<dbReference type="RefSeq" id="WP_035166882.1">
    <property type="nucleotide sequence ID" value="NZ_CP018906.1"/>
</dbReference>
<dbReference type="PROSITE" id="PS00449">
    <property type="entry name" value="ATPASE_A"/>
    <property type="match status" value="1"/>
</dbReference>
<evidence type="ECO:0000256" key="1">
    <source>
        <dbReference type="ARBA" id="ARBA00004141"/>
    </source>
</evidence>
<keyword evidence="9 11" id="KW-0472">Membrane</keyword>
<dbReference type="EMBL" id="CP018906">
    <property type="protein sequence ID" value="AQW22264.1"/>
    <property type="molecule type" value="Genomic_DNA"/>
</dbReference>
<keyword evidence="3 11" id="KW-0813">Transport</keyword>
<dbReference type="PANTHER" id="PTHR42823:SF3">
    <property type="entry name" value="ATP SYNTHASE SUBUNIT A, CHLOROPLASTIC"/>
    <property type="match status" value="1"/>
</dbReference>
<accession>A0A1S6QKX1</accession>
<dbReference type="OrthoDB" id="9789241at2"/>
<dbReference type="InterPro" id="IPR000568">
    <property type="entry name" value="ATP_synth_F0_asu"/>
</dbReference>
<dbReference type="PANTHER" id="PTHR42823">
    <property type="entry name" value="ATP SYNTHASE SUBUNIT A, CHLOROPLASTIC"/>
    <property type="match status" value="1"/>
</dbReference>
<dbReference type="InterPro" id="IPR023011">
    <property type="entry name" value="ATP_synth_F0_asu_AS"/>
</dbReference>
<dbReference type="CDD" id="cd00310">
    <property type="entry name" value="ATP-synt_Fo_a_6"/>
    <property type="match status" value="1"/>
</dbReference>
<keyword evidence="14" id="KW-1185">Reference proteome</keyword>
<evidence type="ECO:0000256" key="8">
    <source>
        <dbReference type="ARBA" id="ARBA00023065"/>
    </source>
</evidence>